<sequence length="163" mass="18114">MLRRALPHPLLTLILTIVWMMLVNKVTLGHLFLGVVLGVVIPGLTAPYWPNRPKLGRPLKMAEYATIVLWDIIRANVTVARIVLFKPVVDIHSQWVALPLDLTSPEAITALAGTITMTPGTVSATLSSDGGALLIHCLHNDDPDAVCREIKHRYERRLKEIFE</sequence>
<dbReference type="GO" id="GO:0008324">
    <property type="term" value="F:monoatomic cation transmembrane transporter activity"/>
    <property type="evidence" value="ECO:0007669"/>
    <property type="project" value="InterPro"/>
</dbReference>
<dbReference type="RefSeq" id="WP_009502665.1">
    <property type="nucleotide sequence ID" value="NZ_LIGK01000041.1"/>
</dbReference>
<comment type="subcellular location">
    <subcellularLocation>
        <location evidence="1">Cell membrane</location>
        <topology evidence="1">Multi-pass membrane protein</topology>
    </subcellularLocation>
</comment>
<keyword evidence="4 7" id="KW-0812">Transmembrane</keyword>
<reference evidence="8 9" key="1">
    <citation type="submission" date="2018-06" db="EMBL/GenBank/DDBJ databases">
        <title>Genomic Encyclopedia of Archaeal and Bacterial Type Strains, Phase II (KMG-II): from individual species to whole genera.</title>
        <authorList>
            <person name="Goeker M."/>
        </authorList>
    </citation>
    <scope>NUCLEOTIDE SEQUENCE [LARGE SCALE GENOMIC DNA]</scope>
    <source>
        <strain evidence="8 9">DSM 22011</strain>
    </source>
</reference>
<keyword evidence="9" id="KW-1185">Reference proteome</keyword>
<dbReference type="OrthoDB" id="9807187at2"/>
<keyword evidence="6 7" id="KW-0472">Membrane</keyword>
<evidence type="ECO:0000256" key="1">
    <source>
        <dbReference type="ARBA" id="ARBA00004651"/>
    </source>
</evidence>
<evidence type="ECO:0000256" key="2">
    <source>
        <dbReference type="ARBA" id="ARBA00006228"/>
    </source>
</evidence>
<gene>
    <name evidence="8" type="ORF">ATI53_104215</name>
</gene>
<comment type="similarity">
    <text evidence="2">Belongs to the CPA3 antiporters (TC 2.A.63) subunit E family.</text>
</comment>
<dbReference type="NCBIfam" id="NF006518">
    <property type="entry name" value="PRK08965.1-2"/>
    <property type="match status" value="1"/>
</dbReference>
<dbReference type="EMBL" id="QLMG01000042">
    <property type="protein sequence ID" value="RAK12407.1"/>
    <property type="molecule type" value="Genomic_DNA"/>
</dbReference>
<dbReference type="Pfam" id="PF01899">
    <property type="entry name" value="MNHE"/>
    <property type="match status" value="1"/>
</dbReference>
<evidence type="ECO:0000256" key="3">
    <source>
        <dbReference type="ARBA" id="ARBA00022475"/>
    </source>
</evidence>
<evidence type="ECO:0000313" key="8">
    <source>
        <dbReference type="EMBL" id="RAK12407.1"/>
    </source>
</evidence>
<dbReference type="InterPro" id="IPR002758">
    <property type="entry name" value="Cation_antiport_E"/>
</dbReference>
<name>A0A327XWC5_9RHOB</name>
<organism evidence="8 9">
    <name type="scientific">Salipiger aestuarii</name>
    <dbReference type="NCBI Taxonomy" id="568098"/>
    <lineage>
        <taxon>Bacteria</taxon>
        <taxon>Pseudomonadati</taxon>
        <taxon>Pseudomonadota</taxon>
        <taxon>Alphaproteobacteria</taxon>
        <taxon>Rhodobacterales</taxon>
        <taxon>Roseobacteraceae</taxon>
        <taxon>Salipiger</taxon>
    </lineage>
</organism>
<keyword evidence="5 7" id="KW-1133">Transmembrane helix</keyword>
<dbReference type="PANTHER" id="PTHR34584:SF1">
    <property type="entry name" value="NA(+)_H(+) ANTIPORTER SUBUNIT E1"/>
    <property type="match status" value="1"/>
</dbReference>
<dbReference type="Proteomes" id="UP000249165">
    <property type="component" value="Unassembled WGS sequence"/>
</dbReference>
<feature type="transmembrane region" description="Helical" evidence="7">
    <location>
        <begin position="28"/>
        <end position="49"/>
    </location>
</feature>
<comment type="caution">
    <text evidence="8">The sequence shown here is derived from an EMBL/GenBank/DDBJ whole genome shotgun (WGS) entry which is preliminary data.</text>
</comment>
<evidence type="ECO:0000256" key="6">
    <source>
        <dbReference type="ARBA" id="ARBA00023136"/>
    </source>
</evidence>
<evidence type="ECO:0000256" key="4">
    <source>
        <dbReference type="ARBA" id="ARBA00022692"/>
    </source>
</evidence>
<dbReference type="PANTHER" id="PTHR34584">
    <property type="entry name" value="NA(+)/H(+) ANTIPORTER SUBUNIT E1"/>
    <property type="match status" value="1"/>
</dbReference>
<keyword evidence="3" id="KW-1003">Cell membrane</keyword>
<proteinExistence type="inferred from homology"/>
<evidence type="ECO:0000313" key="9">
    <source>
        <dbReference type="Proteomes" id="UP000249165"/>
    </source>
</evidence>
<dbReference type="AlphaFoldDB" id="A0A327XWC5"/>
<dbReference type="GO" id="GO:0005886">
    <property type="term" value="C:plasma membrane"/>
    <property type="evidence" value="ECO:0007669"/>
    <property type="project" value="UniProtKB-SubCell"/>
</dbReference>
<accession>A0A327XWC5</accession>
<protein>
    <submittedName>
        <fullName evidence="8">Multicomponent K+:H+ antiporter subunit E</fullName>
    </submittedName>
</protein>
<dbReference type="PIRSF" id="PIRSF019239">
    <property type="entry name" value="MrpE"/>
    <property type="match status" value="1"/>
</dbReference>
<feature type="transmembrane region" description="Helical" evidence="7">
    <location>
        <begin position="5"/>
        <end position="22"/>
    </location>
</feature>
<evidence type="ECO:0000256" key="5">
    <source>
        <dbReference type="ARBA" id="ARBA00022989"/>
    </source>
</evidence>
<evidence type="ECO:0000256" key="7">
    <source>
        <dbReference type="SAM" id="Phobius"/>
    </source>
</evidence>